<dbReference type="Proteomes" id="UP001194746">
    <property type="component" value="Unassembled WGS sequence"/>
</dbReference>
<gene>
    <name evidence="2" type="ORF">FE257_006932</name>
</gene>
<reference evidence="2" key="1">
    <citation type="journal article" date="2019" name="Beilstein J. Org. Chem.">
        <title>Nanangenines: drimane sesquiterpenoids as the dominant metabolite cohort of a novel Australian fungus, Aspergillus nanangensis.</title>
        <authorList>
            <person name="Lacey H.J."/>
            <person name="Gilchrist C.L.M."/>
            <person name="Crombie A."/>
            <person name="Kalaitzis J.A."/>
            <person name="Vuong D."/>
            <person name="Rutledge P.J."/>
            <person name="Turner P."/>
            <person name="Pitt J.I."/>
            <person name="Lacey E."/>
            <person name="Chooi Y.H."/>
            <person name="Piggott A.M."/>
        </authorList>
    </citation>
    <scope>NUCLEOTIDE SEQUENCE</scope>
    <source>
        <strain evidence="2">MST-FP2251</strain>
    </source>
</reference>
<reference evidence="2" key="2">
    <citation type="submission" date="2020-02" db="EMBL/GenBank/DDBJ databases">
        <authorList>
            <person name="Gilchrist C.L.M."/>
            <person name="Chooi Y.-H."/>
        </authorList>
    </citation>
    <scope>NUCLEOTIDE SEQUENCE</scope>
    <source>
        <strain evidence="2">MST-FP2251</strain>
    </source>
</reference>
<feature type="chain" id="PRO_5041944810" evidence="1">
    <location>
        <begin position="20"/>
        <end position="171"/>
    </location>
</feature>
<accession>A0AAD4GUK3</accession>
<dbReference type="EMBL" id="VCAU01000032">
    <property type="protein sequence ID" value="KAF9889842.1"/>
    <property type="molecule type" value="Genomic_DNA"/>
</dbReference>
<protein>
    <submittedName>
        <fullName evidence="2">Uncharacterized protein</fullName>
    </submittedName>
</protein>
<keyword evidence="3" id="KW-1185">Reference proteome</keyword>
<sequence>MKSSLFLLAASLLTSLAQAERQRATPKEVTITTKHRDEVAVLDNPVVEKRELTEREYHVACLIPTQGQEPDVDDCFTVCEFLTEQNPSIQIPPDDMVIVNAGVCEFTILNIGCFWRSTSGATVYPACRSLLTTCVYNGHDGLMQDPNSDIAYSITGAEAAPQYAHPSCPAS</sequence>
<comment type="caution">
    <text evidence="2">The sequence shown here is derived from an EMBL/GenBank/DDBJ whole genome shotgun (WGS) entry which is preliminary data.</text>
</comment>
<keyword evidence="1" id="KW-0732">Signal</keyword>
<dbReference type="AlphaFoldDB" id="A0AAD4GUK3"/>
<proteinExistence type="predicted"/>
<evidence type="ECO:0000313" key="2">
    <source>
        <dbReference type="EMBL" id="KAF9889842.1"/>
    </source>
</evidence>
<organism evidence="2 3">
    <name type="scientific">Aspergillus nanangensis</name>
    <dbReference type="NCBI Taxonomy" id="2582783"/>
    <lineage>
        <taxon>Eukaryota</taxon>
        <taxon>Fungi</taxon>
        <taxon>Dikarya</taxon>
        <taxon>Ascomycota</taxon>
        <taxon>Pezizomycotina</taxon>
        <taxon>Eurotiomycetes</taxon>
        <taxon>Eurotiomycetidae</taxon>
        <taxon>Eurotiales</taxon>
        <taxon>Aspergillaceae</taxon>
        <taxon>Aspergillus</taxon>
        <taxon>Aspergillus subgen. Circumdati</taxon>
    </lineage>
</organism>
<evidence type="ECO:0000313" key="3">
    <source>
        <dbReference type="Proteomes" id="UP001194746"/>
    </source>
</evidence>
<name>A0AAD4GUK3_ASPNN</name>
<evidence type="ECO:0000256" key="1">
    <source>
        <dbReference type="SAM" id="SignalP"/>
    </source>
</evidence>
<feature type="signal peptide" evidence="1">
    <location>
        <begin position="1"/>
        <end position="19"/>
    </location>
</feature>